<dbReference type="RefSeq" id="XP_037204881.1">
    <property type="nucleotide sequence ID" value="XM_037354705.1"/>
</dbReference>
<sequence length="405" mass="43953">MTSEAVPGVNERLSAIIPALGIDMELAETLRSRAQVVSGESALDVIDTAASDVVPAGQDLDPQTSYWDSSRQGLMSGERLHFALKQLESAYLEDRGYDYEITKHISLRQLNSLALVSLRETGSYTFTIPEAVFNLDFPGHYLRRIKSISLSVPCVVGPYTSVSTTLRLESNKYRIDPAVRSSYAEDLNSEDNRFSTTRVPLPAIATSSGTDDSGMFENLELSSAVPQFDHQSISDVVLHMRCTTIDGGGALKGAAKLAIKAALDTEEKCALIDLRNEMANSWASLSAAGENSDRVITMPRMETRVPFYMRQKRLIATGITILSDVELPSGTLSGDPTKKIEPKSDTRQKDVELVSGSGPITGVTTLNGSTTDGLLVDGAWKLKFPKGKPIVAKRAWMLITMKSAA</sequence>
<dbReference type="EMBL" id="JAAQRI010000165">
    <property type="protein sequence ID" value="KAF5631075.1"/>
    <property type="molecule type" value="Genomic_DNA"/>
</dbReference>
<dbReference type="OrthoDB" id="4940706at2759"/>
<evidence type="ECO:0000259" key="1">
    <source>
        <dbReference type="Pfam" id="PF18276"/>
    </source>
</evidence>
<dbReference type="AlphaFoldDB" id="A0A8H5R8E6"/>
<protein>
    <submittedName>
        <fullName evidence="2">PA14 domain protein</fullName>
    </submittedName>
</protein>
<accession>A0A8H5R8E6</accession>
<reference evidence="2 3" key="1">
    <citation type="submission" date="2020-05" db="EMBL/GenBank/DDBJ databases">
        <title>Identification and distribution of gene clusters putatively required for synthesis of sphingolipid metabolism inhibitors in phylogenetically diverse species of the filamentous fungus Fusarium.</title>
        <authorList>
            <person name="Kim H.-S."/>
            <person name="Busman M."/>
            <person name="Brown D.W."/>
            <person name="Divon H."/>
            <person name="Uhlig S."/>
            <person name="Proctor R.H."/>
        </authorList>
    </citation>
    <scope>NUCLEOTIDE SEQUENCE [LARGE SCALE GENOMIC DNA]</scope>
    <source>
        <strain evidence="2 3">NRRL 66243</strain>
    </source>
</reference>
<name>A0A8H5R8E6_9HYPO</name>
<gene>
    <name evidence="2" type="ORF">FTJAE_7940</name>
</gene>
<keyword evidence="3" id="KW-1185">Reference proteome</keyword>
<evidence type="ECO:0000313" key="2">
    <source>
        <dbReference type="EMBL" id="KAF5631075.1"/>
    </source>
</evidence>
<dbReference type="InterPro" id="IPR040840">
    <property type="entry name" value="TcA_TcB_BD"/>
</dbReference>
<evidence type="ECO:0000313" key="3">
    <source>
        <dbReference type="Proteomes" id="UP000530670"/>
    </source>
</evidence>
<proteinExistence type="predicted"/>
<dbReference type="Proteomes" id="UP000530670">
    <property type="component" value="Unassembled WGS sequence"/>
</dbReference>
<dbReference type="GeneID" id="59306975"/>
<comment type="caution">
    <text evidence="2">The sequence shown here is derived from an EMBL/GenBank/DDBJ whole genome shotgun (WGS) entry which is preliminary data.</text>
</comment>
<feature type="domain" description="Tc toxin complex TcA C-terminal TcB-binding" evidence="1">
    <location>
        <begin position="63"/>
        <end position="217"/>
    </location>
</feature>
<organism evidence="2 3">
    <name type="scientific">Fusarium tjaetaba</name>
    <dbReference type="NCBI Taxonomy" id="1567544"/>
    <lineage>
        <taxon>Eukaryota</taxon>
        <taxon>Fungi</taxon>
        <taxon>Dikarya</taxon>
        <taxon>Ascomycota</taxon>
        <taxon>Pezizomycotina</taxon>
        <taxon>Sordariomycetes</taxon>
        <taxon>Hypocreomycetidae</taxon>
        <taxon>Hypocreales</taxon>
        <taxon>Nectriaceae</taxon>
        <taxon>Fusarium</taxon>
        <taxon>Fusarium fujikuroi species complex</taxon>
    </lineage>
</organism>
<dbReference type="Pfam" id="PF18276">
    <property type="entry name" value="TcA_TcB_BD"/>
    <property type="match status" value="1"/>
</dbReference>